<dbReference type="SUPFAM" id="SSF56925">
    <property type="entry name" value="OMPA-like"/>
    <property type="match status" value="1"/>
</dbReference>
<evidence type="ECO:0000313" key="5">
    <source>
        <dbReference type="Proteomes" id="UP000035481"/>
    </source>
</evidence>
<dbReference type="PATRIC" id="fig|1440762.4.peg.594"/>
<name>A0A0G9HAH2_9GAMM</name>
<dbReference type="EMBL" id="JPLA01000014">
    <property type="protein sequence ID" value="KLD64672.1"/>
    <property type="molecule type" value="Genomic_DNA"/>
</dbReference>
<organism evidence="4 5">
    <name type="scientific">Dyella japonica DSM 16301</name>
    <dbReference type="NCBI Taxonomy" id="1440762"/>
    <lineage>
        <taxon>Bacteria</taxon>
        <taxon>Pseudomonadati</taxon>
        <taxon>Pseudomonadota</taxon>
        <taxon>Gammaproteobacteria</taxon>
        <taxon>Lysobacterales</taxon>
        <taxon>Rhodanobacteraceae</taxon>
        <taxon>Dyella</taxon>
    </lineage>
</organism>
<accession>A0A0G9HAH2</accession>
<protein>
    <recommendedName>
        <fullName evidence="3">Outer membrane protein beta-barrel domain-containing protein</fullName>
    </recommendedName>
</protein>
<gene>
    <name evidence="4" type="ORF">Y882_06195</name>
</gene>
<feature type="domain" description="Outer membrane protein beta-barrel" evidence="3">
    <location>
        <begin position="8"/>
        <end position="200"/>
    </location>
</feature>
<evidence type="ECO:0000259" key="3">
    <source>
        <dbReference type="Pfam" id="PF13505"/>
    </source>
</evidence>
<evidence type="ECO:0000256" key="2">
    <source>
        <dbReference type="SAM" id="SignalP"/>
    </source>
</evidence>
<sequence>MRNVGVAVLAMVLSAAASNALAQDGQFFVNGNIGQSNFSAPSWGAMHKDNSDTYGALRFGYAWRGKVDYGVEAGYADLGQFVRSGTYTYTAINGQPAQAGYRETGSARGWLLGGNLKYHFDSPWYVSARGGWFVARTTFKFGPNGEQGSSSQTNSRPYFGLGAGYDLTRSFSVGAGYDYYSLGDNFGHVNAYSVSAEFRF</sequence>
<dbReference type="InterPro" id="IPR011250">
    <property type="entry name" value="OMP/PagP_B-barrel"/>
</dbReference>
<proteinExistence type="predicted"/>
<feature type="chain" id="PRO_5002576464" description="Outer membrane protein beta-barrel domain-containing protein" evidence="2">
    <location>
        <begin position="23"/>
        <end position="200"/>
    </location>
</feature>
<evidence type="ECO:0000256" key="1">
    <source>
        <dbReference type="ARBA" id="ARBA00022729"/>
    </source>
</evidence>
<dbReference type="InterPro" id="IPR027385">
    <property type="entry name" value="Beta-barrel_OMP"/>
</dbReference>
<keyword evidence="1 2" id="KW-0732">Signal</keyword>
<evidence type="ECO:0000313" key="4">
    <source>
        <dbReference type="EMBL" id="KLD64672.1"/>
    </source>
</evidence>
<dbReference type="Proteomes" id="UP000035481">
    <property type="component" value="Unassembled WGS sequence"/>
</dbReference>
<dbReference type="Gene3D" id="2.40.160.20">
    <property type="match status" value="1"/>
</dbReference>
<feature type="signal peptide" evidence="2">
    <location>
        <begin position="1"/>
        <end position="22"/>
    </location>
</feature>
<comment type="caution">
    <text evidence="4">The sequence shown here is derived from an EMBL/GenBank/DDBJ whole genome shotgun (WGS) entry which is preliminary data.</text>
</comment>
<dbReference type="Pfam" id="PF13505">
    <property type="entry name" value="OMP_b-brl"/>
    <property type="match status" value="1"/>
</dbReference>
<reference evidence="4 5" key="1">
    <citation type="journal article" date="2015" name="Antonie Van Leeuwenhoek">
        <title>A phylogenomic and molecular marker based taxonomic framework for the order Xanthomonadales: proposal to transfer the families Algiphilaceae and Solimonadaceae to the order Nevskiales ord. nov. and to create a new family within the order Xanthomonadales, the family Rhodanobacteraceae fam. nov., containing the genus Rhodanobacter and its closest relatives.</title>
        <authorList>
            <person name="Naushad S."/>
            <person name="Adeolu M."/>
            <person name="Wong S."/>
            <person name="Sohail M."/>
            <person name="Schellhorn H.E."/>
            <person name="Gupta R.S."/>
        </authorList>
    </citation>
    <scope>NUCLEOTIDE SEQUENCE [LARGE SCALE GENOMIC DNA]</scope>
    <source>
        <strain evidence="4 5">DSM 16301</strain>
    </source>
</reference>
<dbReference type="STRING" id="1440762.Y882_06195"/>
<dbReference type="RefSeq" id="WP_046971006.1">
    <property type="nucleotide sequence ID" value="NZ_JPLA01000014.1"/>
</dbReference>
<dbReference type="AlphaFoldDB" id="A0A0G9HAH2"/>